<dbReference type="EMBL" id="MFYX01000003">
    <property type="protein sequence ID" value="OGK07567.1"/>
    <property type="molecule type" value="Genomic_DNA"/>
</dbReference>
<dbReference type="Gene3D" id="2.160.20.10">
    <property type="entry name" value="Single-stranded right-handed beta-helix, Pectin lyase-like"/>
    <property type="match status" value="1"/>
</dbReference>
<evidence type="ECO:0000313" key="1">
    <source>
        <dbReference type="EMBL" id="OGK07567.1"/>
    </source>
</evidence>
<dbReference type="Proteomes" id="UP000179243">
    <property type="component" value="Unassembled WGS sequence"/>
</dbReference>
<organism evidence="1 2">
    <name type="scientific">Candidatus Raymondbacteria bacterium RIFOXYD12_FULL_49_13</name>
    <dbReference type="NCBI Taxonomy" id="1817890"/>
    <lineage>
        <taxon>Bacteria</taxon>
        <taxon>Raymondiibacteriota</taxon>
    </lineage>
</organism>
<reference evidence="1 2" key="1">
    <citation type="journal article" date="2016" name="Nat. Commun.">
        <title>Thousands of microbial genomes shed light on interconnected biogeochemical processes in an aquifer system.</title>
        <authorList>
            <person name="Anantharaman K."/>
            <person name="Brown C.T."/>
            <person name="Hug L.A."/>
            <person name="Sharon I."/>
            <person name="Castelle C.J."/>
            <person name="Probst A.J."/>
            <person name="Thomas B.C."/>
            <person name="Singh A."/>
            <person name="Wilkins M.J."/>
            <person name="Karaoz U."/>
            <person name="Brodie E.L."/>
            <person name="Williams K.H."/>
            <person name="Hubbard S.S."/>
            <person name="Banfield J.F."/>
        </authorList>
    </citation>
    <scope>NUCLEOTIDE SEQUENCE [LARGE SCALE GENOMIC DNA]</scope>
</reference>
<dbReference type="InterPro" id="IPR011050">
    <property type="entry name" value="Pectin_lyase_fold/virulence"/>
</dbReference>
<evidence type="ECO:0000313" key="2">
    <source>
        <dbReference type="Proteomes" id="UP000179243"/>
    </source>
</evidence>
<dbReference type="SUPFAM" id="SSF51126">
    <property type="entry name" value="Pectin lyase-like"/>
    <property type="match status" value="1"/>
</dbReference>
<gene>
    <name evidence="1" type="ORF">A2519_01580</name>
</gene>
<comment type="caution">
    <text evidence="1">The sequence shown here is derived from an EMBL/GenBank/DDBJ whole genome shotgun (WGS) entry which is preliminary data.</text>
</comment>
<dbReference type="InterPro" id="IPR012334">
    <property type="entry name" value="Pectin_lyas_fold"/>
</dbReference>
<protein>
    <submittedName>
        <fullName evidence="1">Uncharacterized protein</fullName>
    </submittedName>
</protein>
<dbReference type="AlphaFoldDB" id="A0A1F7FM68"/>
<name>A0A1F7FM68_UNCRA</name>
<accession>A0A1F7FM68</accession>
<sequence length="405" mass="44767">MVRKLVFFLCLLIFLSTFVHSRKIEFNGSDIRQAMKSLESNDTLLIFKGVYAISGAGWMENKENIALISRDGPGKAIIRAMGKDHVKEPISFFKCKNITVDGLEVRNAGSNLLKTSGCENVVIRNCYLHTAFGMSDCIKVCSDGKGGYSKNVLITGCIIHSPGLNSGVGAMEFEENLDFMHTAHAVVRDCWMFHIDTLGNQLAYAKGGSRDILFENCLFGPQSAIAWDPAVGGGVANVKEGYNVENETVINCVFIDCPHGAIGSFGTKNYMIRNNVFFNCGHRTRESPPQMGIIHVKNGGGAARNSVDFRISGNIFYNDKGKDVYALCAQGVLINGMQHDSNSYFNKNANVLASSEYDPKQEKHATWADPFNGRPPLFKMPALDSTWNWNRLDSLRRAVMATFRK</sequence>
<proteinExistence type="predicted"/>